<dbReference type="Gene3D" id="3.40.33.10">
    <property type="entry name" value="CAP"/>
    <property type="match status" value="1"/>
</dbReference>
<dbReference type="PANTHER" id="PTHR31157">
    <property type="entry name" value="SCP DOMAIN-CONTAINING PROTEIN"/>
    <property type="match status" value="1"/>
</dbReference>
<evidence type="ECO:0000259" key="2">
    <source>
        <dbReference type="Pfam" id="PF00188"/>
    </source>
</evidence>
<feature type="region of interest" description="Disordered" evidence="1">
    <location>
        <begin position="1"/>
        <end position="35"/>
    </location>
</feature>
<dbReference type="AlphaFoldDB" id="A0A975B123"/>
<feature type="domain" description="SCP" evidence="2">
    <location>
        <begin position="42"/>
        <end position="156"/>
    </location>
</feature>
<keyword evidence="4" id="KW-1185">Reference proteome</keyword>
<evidence type="ECO:0000313" key="3">
    <source>
        <dbReference type="EMBL" id="QSZ42153.1"/>
    </source>
</evidence>
<feature type="compositionally biased region" description="Polar residues" evidence="1">
    <location>
        <begin position="26"/>
        <end position="35"/>
    </location>
</feature>
<organism evidence="3 4">
    <name type="scientific">Sulfurimonas aquatica</name>
    <dbReference type="NCBI Taxonomy" id="2672570"/>
    <lineage>
        <taxon>Bacteria</taxon>
        <taxon>Pseudomonadati</taxon>
        <taxon>Campylobacterota</taxon>
        <taxon>Epsilonproteobacteria</taxon>
        <taxon>Campylobacterales</taxon>
        <taxon>Sulfurimonadaceae</taxon>
        <taxon>Sulfurimonas</taxon>
    </lineage>
</organism>
<reference evidence="3" key="1">
    <citation type="submission" date="2019-11" db="EMBL/GenBank/DDBJ databases">
        <authorList>
            <person name="Kojima H."/>
        </authorList>
    </citation>
    <scope>NUCLEOTIDE SEQUENCE</scope>
    <source>
        <strain evidence="3">H1576</strain>
    </source>
</reference>
<sequence length="424" mass="47053">MFLMGCGGGSESSSPEVEVAVDTKETGSTQDSNESTEASILASINLFRVNSGLNSLVTNSELNASALTHAKYLVENNVSTHDEANSNAMFFTGFAPLDRTIYQGYDSRAVSENVSTGQIDINSSLDGLMSAIYHRFTFLHFNINEIGFGIEEQSYVYNMGNSNLNSMCNDNNFTGNGEYYPGVCADESFRVEKSVYENTLTVVNNANPSYVIYPYTNQVDVTPVFYEESPDPLPSHSVSGYPISIEFNANDFNMSLFTLNQFTLASSNGTNVDLASHSDSSTIMSKTNDPNSVFSEYQFAIFPEKRLDYNSSYDVTFAYDYNSSTQEIKWNFTTKSLDNLIKYADNNMTISSDTTYNIYFEPLSNSDTITQFSYSCASSTTTPTSMEYTFYDSNTISFTLSGNAGDYCDISLNNATREFRLNIF</sequence>
<dbReference type="RefSeq" id="WP_207560968.1">
    <property type="nucleotide sequence ID" value="NZ_CP046072.1"/>
</dbReference>
<dbReference type="Pfam" id="PF00188">
    <property type="entry name" value="CAP"/>
    <property type="match status" value="1"/>
</dbReference>
<dbReference type="SUPFAM" id="SSF55797">
    <property type="entry name" value="PR-1-like"/>
    <property type="match status" value="1"/>
</dbReference>
<protein>
    <recommendedName>
        <fullName evidence="2">SCP domain-containing protein</fullName>
    </recommendedName>
</protein>
<dbReference type="CDD" id="cd05379">
    <property type="entry name" value="CAP_bacterial"/>
    <property type="match status" value="1"/>
</dbReference>
<evidence type="ECO:0000313" key="4">
    <source>
        <dbReference type="Proteomes" id="UP000671852"/>
    </source>
</evidence>
<dbReference type="InterPro" id="IPR014044">
    <property type="entry name" value="CAP_dom"/>
</dbReference>
<reference evidence="3" key="2">
    <citation type="submission" date="2021-04" db="EMBL/GenBank/DDBJ databases">
        <title>Isolation and characterization of a novel species of the genus Sulfurimonas.</title>
        <authorList>
            <person name="Fukui M."/>
        </authorList>
    </citation>
    <scope>NUCLEOTIDE SEQUENCE</scope>
    <source>
        <strain evidence="3">H1576</strain>
    </source>
</reference>
<gene>
    <name evidence="3" type="ORF">GJV85_08520</name>
</gene>
<dbReference type="InterPro" id="IPR035940">
    <property type="entry name" value="CAP_sf"/>
</dbReference>
<evidence type="ECO:0000256" key="1">
    <source>
        <dbReference type="SAM" id="MobiDB-lite"/>
    </source>
</evidence>
<dbReference type="Proteomes" id="UP000671852">
    <property type="component" value="Chromosome"/>
</dbReference>
<dbReference type="PANTHER" id="PTHR31157:SF1">
    <property type="entry name" value="SCP DOMAIN-CONTAINING PROTEIN"/>
    <property type="match status" value="1"/>
</dbReference>
<proteinExistence type="predicted"/>
<accession>A0A975B123</accession>
<dbReference type="KEGG" id="saqt:GJV85_08520"/>
<dbReference type="EMBL" id="CP046072">
    <property type="protein sequence ID" value="QSZ42153.1"/>
    <property type="molecule type" value="Genomic_DNA"/>
</dbReference>
<name>A0A975B123_9BACT</name>
<feature type="compositionally biased region" description="Gly residues" evidence="1">
    <location>
        <begin position="1"/>
        <end position="10"/>
    </location>
</feature>